<evidence type="ECO:0008006" key="3">
    <source>
        <dbReference type="Google" id="ProtNLM"/>
    </source>
</evidence>
<sequence length="207" mass="22556">MMKGSMIVCLFFLLGCLIGFGVHIQLDTHNLSMYILYVLMFQVGINIGSNENLKGMLAHFTPKMLIIPLGTIVGTLLFSALASLLLSQWSVFDCMAVGSGFAYYSLSSILITQFKEPSLGLQLATELGTIALLTNIFREMMALLGTPLIRKCFGRFAPISAAGVNSMDVLLPSILRYSGKDMMPIAILHGVLIDLSVPIFVSFFCSL</sequence>
<feature type="transmembrane region" description="Helical" evidence="1">
    <location>
        <begin position="31"/>
        <end position="48"/>
    </location>
</feature>
<proteinExistence type="predicted"/>
<feature type="transmembrane region" description="Helical" evidence="1">
    <location>
        <begin position="60"/>
        <end position="82"/>
    </location>
</feature>
<dbReference type="PANTHER" id="PTHR35804:SF1">
    <property type="entry name" value="LYSINE EXPORTER LYSO"/>
    <property type="match status" value="1"/>
</dbReference>
<dbReference type="EMBL" id="CACRUT010000020">
    <property type="protein sequence ID" value="VYU52261.1"/>
    <property type="molecule type" value="Genomic_DNA"/>
</dbReference>
<dbReference type="AlphaFoldDB" id="A0A6N3FJP7"/>
<keyword evidence="1" id="KW-0812">Transmembrane</keyword>
<dbReference type="PANTHER" id="PTHR35804">
    <property type="entry name" value="LYSINE EXPORTER LYSO"/>
    <property type="match status" value="1"/>
</dbReference>
<gene>
    <name evidence="2" type="ORF">PCLFYP37_03223</name>
</gene>
<feature type="transmembrane region" description="Helical" evidence="1">
    <location>
        <begin position="185"/>
        <end position="205"/>
    </location>
</feature>
<keyword evidence="1" id="KW-1133">Transmembrane helix</keyword>
<evidence type="ECO:0000313" key="2">
    <source>
        <dbReference type="EMBL" id="VYU52261.1"/>
    </source>
</evidence>
<dbReference type="PROSITE" id="PS51257">
    <property type="entry name" value="PROKAR_LIPOPROTEIN"/>
    <property type="match status" value="1"/>
</dbReference>
<reference evidence="2" key="1">
    <citation type="submission" date="2019-11" db="EMBL/GenBank/DDBJ databases">
        <authorList>
            <person name="Feng L."/>
        </authorList>
    </citation>
    <scope>NUCLEOTIDE SEQUENCE</scope>
    <source>
        <strain evidence="2">PclaraLFYP37</strain>
    </source>
</reference>
<evidence type="ECO:0000256" key="1">
    <source>
        <dbReference type="SAM" id="Phobius"/>
    </source>
</evidence>
<keyword evidence="1" id="KW-0472">Membrane</keyword>
<name>A0A6N3FJP7_9BACT</name>
<organism evidence="2">
    <name type="scientific">Paraprevotella clara</name>
    <dbReference type="NCBI Taxonomy" id="454154"/>
    <lineage>
        <taxon>Bacteria</taxon>
        <taxon>Pseudomonadati</taxon>
        <taxon>Bacteroidota</taxon>
        <taxon>Bacteroidia</taxon>
        <taxon>Bacteroidales</taxon>
        <taxon>Prevotellaceae</taxon>
        <taxon>Paraprevotella</taxon>
    </lineage>
</organism>
<accession>A0A6N3FJP7</accession>
<dbReference type="InterPro" id="IPR005642">
    <property type="entry name" value="LysO"/>
</dbReference>
<protein>
    <recommendedName>
        <fullName evidence="3">Lysine exporter LysO family protein</fullName>
    </recommendedName>
</protein>
<dbReference type="GO" id="GO:0015661">
    <property type="term" value="F:L-lysine efflux transmembrane transporter activity"/>
    <property type="evidence" value="ECO:0007669"/>
    <property type="project" value="InterPro"/>
</dbReference>
<dbReference type="Pfam" id="PF03956">
    <property type="entry name" value="Lys_export"/>
    <property type="match status" value="1"/>
</dbReference>
<dbReference type="GO" id="GO:0005886">
    <property type="term" value="C:plasma membrane"/>
    <property type="evidence" value="ECO:0007669"/>
    <property type="project" value="TreeGrafter"/>
</dbReference>